<gene>
    <name evidence="5" type="ORF">METZ01_LOCUS87051</name>
</gene>
<dbReference type="EMBL" id="UINC01007596">
    <property type="protein sequence ID" value="SVA34197.1"/>
    <property type="molecule type" value="Genomic_DNA"/>
</dbReference>
<feature type="domain" description="Phosphate acetyl/butaryl transferase" evidence="4">
    <location>
        <begin position="83"/>
        <end position="293"/>
    </location>
</feature>
<dbReference type="Gene3D" id="3.40.718.10">
    <property type="entry name" value="Isopropylmalate Dehydrogenase"/>
    <property type="match status" value="1"/>
</dbReference>
<keyword evidence="2" id="KW-0808">Transferase</keyword>
<organism evidence="5">
    <name type="scientific">marine metagenome</name>
    <dbReference type="NCBI Taxonomy" id="408172"/>
    <lineage>
        <taxon>unclassified sequences</taxon>
        <taxon>metagenomes</taxon>
        <taxon>ecological metagenomes</taxon>
    </lineage>
</organism>
<dbReference type="InterPro" id="IPR002505">
    <property type="entry name" value="PTA_PTB"/>
</dbReference>
<proteinExistence type="inferred from homology"/>
<evidence type="ECO:0000256" key="2">
    <source>
        <dbReference type="ARBA" id="ARBA00022679"/>
    </source>
</evidence>
<evidence type="ECO:0000259" key="4">
    <source>
        <dbReference type="Pfam" id="PF01515"/>
    </source>
</evidence>
<evidence type="ECO:0000256" key="1">
    <source>
        <dbReference type="ARBA" id="ARBA00005656"/>
    </source>
</evidence>
<dbReference type="InterPro" id="IPR012147">
    <property type="entry name" value="P_Ac_Bu_trans"/>
</dbReference>
<dbReference type="PANTHER" id="PTHR43356">
    <property type="entry name" value="PHOSPHATE ACETYLTRANSFERASE"/>
    <property type="match status" value="1"/>
</dbReference>
<protein>
    <recommendedName>
        <fullName evidence="4">Phosphate acetyl/butaryl transferase domain-containing protein</fullName>
    </recommendedName>
</protein>
<sequence length="299" mass="32364">MLSQNKASVPENLISLAKKTSQIPVGIVSAHQAAAMESAKQAFELNLIIPIFIGDKNGIQEEASALNWDINSFEIIDQSDDQEAAIIGVQLARDNKIKVLIKGNLHTDTLMRAYLKKEFALIEKRRLSHIWHMTIPNNNKPLFITDGALNVSPRIEVKMHILFNAVEFAKKVGISKPRVAVLSGTEDPIESMPSSMEAKEVMERAQKENIDAYVHGPLAFDNAVSPEAARIKKISNDVAGKADILLVPNLETGNSLSKIMVFFMGACAAGFVVGGKVPVVVASRADNAASRLASIAASI</sequence>
<reference evidence="5" key="1">
    <citation type="submission" date="2018-05" db="EMBL/GenBank/DDBJ databases">
        <authorList>
            <person name="Lanie J.A."/>
            <person name="Ng W.-L."/>
            <person name="Kazmierczak K.M."/>
            <person name="Andrzejewski T.M."/>
            <person name="Davidsen T.M."/>
            <person name="Wayne K.J."/>
            <person name="Tettelin H."/>
            <person name="Glass J.I."/>
            <person name="Rusch D."/>
            <person name="Podicherti R."/>
            <person name="Tsui H.-C.T."/>
            <person name="Winkler M.E."/>
        </authorList>
    </citation>
    <scope>NUCLEOTIDE SEQUENCE</scope>
</reference>
<feature type="non-terminal residue" evidence="5">
    <location>
        <position position="299"/>
    </location>
</feature>
<accession>A0A381V3H0</accession>
<name>A0A381V3H0_9ZZZZ</name>
<dbReference type="InterPro" id="IPR050500">
    <property type="entry name" value="Phos_Acetyltrans/Butyryltrans"/>
</dbReference>
<comment type="similarity">
    <text evidence="1">Belongs to the phosphate acetyltransferase and butyryltransferase family.</text>
</comment>
<evidence type="ECO:0000256" key="3">
    <source>
        <dbReference type="ARBA" id="ARBA00023315"/>
    </source>
</evidence>
<keyword evidence="3" id="KW-0012">Acyltransferase</keyword>
<dbReference type="NCBIfam" id="NF006045">
    <property type="entry name" value="PRK08190.1"/>
    <property type="match status" value="1"/>
</dbReference>
<dbReference type="GO" id="GO:0016746">
    <property type="term" value="F:acyltransferase activity"/>
    <property type="evidence" value="ECO:0007669"/>
    <property type="project" value="UniProtKB-KW"/>
</dbReference>
<dbReference type="SUPFAM" id="SSF53659">
    <property type="entry name" value="Isocitrate/Isopropylmalate dehydrogenase-like"/>
    <property type="match status" value="1"/>
</dbReference>
<dbReference type="Pfam" id="PF01515">
    <property type="entry name" value="PTA_PTB"/>
    <property type="match status" value="1"/>
</dbReference>
<evidence type="ECO:0000313" key="5">
    <source>
        <dbReference type="EMBL" id="SVA34197.1"/>
    </source>
</evidence>
<dbReference type="PANTHER" id="PTHR43356:SF2">
    <property type="entry name" value="PHOSPHATE ACETYLTRANSFERASE"/>
    <property type="match status" value="1"/>
</dbReference>
<dbReference type="PIRSF" id="PIRSF000428">
    <property type="entry name" value="P_Ac_trans"/>
    <property type="match status" value="1"/>
</dbReference>
<dbReference type="AlphaFoldDB" id="A0A381V3H0"/>